<reference evidence="10" key="1">
    <citation type="journal article" date="2019" name="Int. J. Syst. Evol. Microbiol.">
        <title>The Global Catalogue of Microorganisms (GCM) 10K type strain sequencing project: providing services to taxonomists for standard genome sequencing and annotation.</title>
        <authorList>
            <consortium name="The Broad Institute Genomics Platform"/>
            <consortium name="The Broad Institute Genome Sequencing Center for Infectious Disease"/>
            <person name="Wu L."/>
            <person name="Ma J."/>
        </authorList>
    </citation>
    <scope>NUCLEOTIDE SEQUENCE [LARGE SCALE GENOMIC DNA]</scope>
    <source>
        <strain evidence="10">CGMCC 1.12849</strain>
    </source>
</reference>
<keyword evidence="5" id="KW-0238">DNA-binding</keyword>
<dbReference type="SUPFAM" id="SSF56349">
    <property type="entry name" value="DNA breaking-rejoining enzymes"/>
    <property type="match status" value="1"/>
</dbReference>
<evidence type="ECO:0000259" key="7">
    <source>
        <dbReference type="Pfam" id="PF01028"/>
    </source>
</evidence>
<accession>A0ABV9MIH2</accession>
<dbReference type="PROSITE" id="PS52038">
    <property type="entry name" value="TOPO_IB_2"/>
    <property type="match status" value="1"/>
</dbReference>
<dbReference type="PRINTS" id="PR00416">
    <property type="entry name" value="EUTPISMRASEI"/>
</dbReference>
<evidence type="ECO:0000256" key="4">
    <source>
        <dbReference type="ARBA" id="ARBA00023029"/>
    </source>
</evidence>
<gene>
    <name evidence="9" type="ORF">ACFO7V_01925</name>
</gene>
<dbReference type="EC" id="5.6.2.1" evidence="3"/>
<evidence type="ECO:0000256" key="6">
    <source>
        <dbReference type="ARBA" id="ARBA00023235"/>
    </source>
</evidence>
<feature type="domain" description="DNA topoisomerase I catalytic core eukaryotic-type" evidence="7">
    <location>
        <begin position="81"/>
        <end position="255"/>
    </location>
</feature>
<dbReference type="EMBL" id="JBHSHE010000011">
    <property type="protein sequence ID" value="MFC4714900.1"/>
    <property type="molecule type" value="Genomic_DNA"/>
</dbReference>
<evidence type="ECO:0000256" key="3">
    <source>
        <dbReference type="ARBA" id="ARBA00012891"/>
    </source>
</evidence>
<keyword evidence="4" id="KW-0799">Topoisomerase</keyword>
<dbReference type="InterPro" id="IPR014711">
    <property type="entry name" value="TopoI_cat_a-hlx-sub_euk"/>
</dbReference>
<dbReference type="SUPFAM" id="SSF55869">
    <property type="entry name" value="DNA topoisomerase I domain"/>
    <property type="match status" value="1"/>
</dbReference>
<evidence type="ECO:0000313" key="9">
    <source>
        <dbReference type="EMBL" id="MFC4714900.1"/>
    </source>
</evidence>
<name>A0ABV9MIH2_9MICC</name>
<dbReference type="RefSeq" id="WP_346059504.1">
    <property type="nucleotide sequence ID" value="NZ_BAAAVQ010000046.1"/>
</dbReference>
<proteinExistence type="inferred from homology"/>
<comment type="caution">
    <text evidence="9">The sequence shown here is derived from an EMBL/GenBank/DDBJ whole genome shotgun (WGS) entry which is preliminary data.</text>
</comment>
<organism evidence="9 10">
    <name type="scientific">Glutamicibacter bergerei</name>
    <dbReference type="NCBI Taxonomy" id="256702"/>
    <lineage>
        <taxon>Bacteria</taxon>
        <taxon>Bacillati</taxon>
        <taxon>Actinomycetota</taxon>
        <taxon>Actinomycetes</taxon>
        <taxon>Micrococcales</taxon>
        <taxon>Micrococcaceae</taxon>
        <taxon>Glutamicibacter</taxon>
    </lineage>
</organism>
<evidence type="ECO:0000256" key="1">
    <source>
        <dbReference type="ARBA" id="ARBA00000213"/>
    </source>
</evidence>
<comment type="similarity">
    <text evidence="2">Belongs to the type IB topoisomerase family.</text>
</comment>
<evidence type="ECO:0000313" key="10">
    <source>
        <dbReference type="Proteomes" id="UP001595884"/>
    </source>
</evidence>
<dbReference type="Proteomes" id="UP001595884">
    <property type="component" value="Unassembled WGS sequence"/>
</dbReference>
<dbReference type="InterPro" id="IPR001631">
    <property type="entry name" value="TopoI"/>
</dbReference>
<dbReference type="InterPro" id="IPR011010">
    <property type="entry name" value="DNA_brk_join_enz"/>
</dbReference>
<evidence type="ECO:0000256" key="5">
    <source>
        <dbReference type="ARBA" id="ARBA00023125"/>
    </source>
</evidence>
<dbReference type="Gene3D" id="3.90.15.10">
    <property type="entry name" value="Topoisomerase I, Chain A, domain 3"/>
    <property type="match status" value="1"/>
</dbReference>
<feature type="domain" description="DNA topoisomerase IB N-terminal" evidence="8">
    <location>
        <begin position="22"/>
        <end position="69"/>
    </location>
</feature>
<evidence type="ECO:0000259" key="8">
    <source>
        <dbReference type="Pfam" id="PF21338"/>
    </source>
</evidence>
<dbReference type="Gene3D" id="3.30.66.10">
    <property type="entry name" value="DNA topoisomerase I domain"/>
    <property type="match status" value="1"/>
</dbReference>
<dbReference type="Gene3D" id="1.10.132.120">
    <property type="match status" value="1"/>
</dbReference>
<dbReference type="InterPro" id="IPR013500">
    <property type="entry name" value="TopoI_cat_euk"/>
</dbReference>
<comment type="catalytic activity">
    <reaction evidence="1">
        <text>ATP-independent breakage of single-stranded DNA, followed by passage and rejoining.</text>
        <dbReference type="EC" id="5.6.2.1"/>
    </reaction>
</comment>
<keyword evidence="6" id="KW-0413">Isomerase</keyword>
<dbReference type="Pfam" id="PF21338">
    <property type="entry name" value="Top1B_N_bact"/>
    <property type="match status" value="1"/>
</dbReference>
<dbReference type="InterPro" id="IPR049331">
    <property type="entry name" value="Top1B_N_bact"/>
</dbReference>
<sequence>MNNSSKTKRRSLPISRVRTRGGFKYFDHGQKLTDPALIDRINSLAIPPAWEKVEIARGGSSQVQARGVDEAGRAQIIYHQAFRAKQDAAKFDKLVAFGHALEPLRQRVAADLSRSTICREKVVACAVRLMDQHLLRVGNEQYARKYQSYGATTLRRKHVTVNAHSLDLSFPGKSGITHQLHITDPQLLGFIAELRQMQGYEIFRFPDPQGKLQSVRANHVNDYLGEYLGETLTARDFRTWGGTRAAFEILLQQGADERLSDAVQGAAQKLGNTTAIARSSYIAPQVIDLAQDEERLSALRRSVSHTKTREFFDSYDICLLNFLEHPNP</sequence>
<protein>
    <recommendedName>
        <fullName evidence="3">DNA topoisomerase</fullName>
        <ecNumber evidence="3">5.6.2.1</ecNumber>
    </recommendedName>
</protein>
<keyword evidence="10" id="KW-1185">Reference proteome</keyword>
<dbReference type="InterPro" id="IPR035447">
    <property type="entry name" value="DNA_topo_I_N_sf"/>
</dbReference>
<evidence type="ECO:0000256" key="2">
    <source>
        <dbReference type="ARBA" id="ARBA00006645"/>
    </source>
</evidence>
<dbReference type="Pfam" id="PF01028">
    <property type="entry name" value="Topoisom_I"/>
    <property type="match status" value="1"/>
</dbReference>